<feature type="coiled-coil region" evidence="1">
    <location>
        <begin position="60"/>
        <end position="178"/>
    </location>
</feature>
<feature type="compositionally biased region" description="Pro residues" evidence="2">
    <location>
        <begin position="244"/>
        <end position="262"/>
    </location>
</feature>
<feature type="compositionally biased region" description="Low complexity" evidence="2">
    <location>
        <begin position="686"/>
        <end position="707"/>
    </location>
</feature>
<feature type="compositionally biased region" description="Pro residues" evidence="2">
    <location>
        <begin position="327"/>
        <end position="340"/>
    </location>
</feature>
<dbReference type="AlphaFoldDB" id="A0A5M3MU74"/>
<dbReference type="KEGG" id="cput:CONPUDRAFT_163696"/>
<feature type="region of interest" description="Disordered" evidence="2">
    <location>
        <begin position="1"/>
        <end position="59"/>
    </location>
</feature>
<feature type="region of interest" description="Disordered" evidence="2">
    <location>
        <begin position="184"/>
        <end position="739"/>
    </location>
</feature>
<feature type="compositionally biased region" description="Low complexity" evidence="2">
    <location>
        <begin position="221"/>
        <end position="232"/>
    </location>
</feature>
<keyword evidence="4" id="KW-1185">Reference proteome</keyword>
<evidence type="ECO:0000256" key="2">
    <source>
        <dbReference type="SAM" id="MobiDB-lite"/>
    </source>
</evidence>
<keyword evidence="1" id="KW-0175">Coiled coil</keyword>
<dbReference type="Proteomes" id="UP000053558">
    <property type="component" value="Unassembled WGS sequence"/>
</dbReference>
<evidence type="ECO:0000313" key="3">
    <source>
        <dbReference type="EMBL" id="EIW82557.1"/>
    </source>
</evidence>
<feature type="compositionally biased region" description="Basic and acidic residues" evidence="2">
    <location>
        <begin position="184"/>
        <end position="197"/>
    </location>
</feature>
<organism evidence="3 4">
    <name type="scientific">Coniophora puteana (strain RWD-64-598)</name>
    <name type="common">Brown rot fungus</name>
    <dbReference type="NCBI Taxonomy" id="741705"/>
    <lineage>
        <taxon>Eukaryota</taxon>
        <taxon>Fungi</taxon>
        <taxon>Dikarya</taxon>
        <taxon>Basidiomycota</taxon>
        <taxon>Agaricomycotina</taxon>
        <taxon>Agaricomycetes</taxon>
        <taxon>Agaricomycetidae</taxon>
        <taxon>Boletales</taxon>
        <taxon>Coniophorineae</taxon>
        <taxon>Coniophoraceae</taxon>
        <taxon>Coniophora</taxon>
    </lineage>
</organism>
<gene>
    <name evidence="3" type="ORF">CONPUDRAFT_163696</name>
</gene>
<reference evidence="4" key="1">
    <citation type="journal article" date="2012" name="Science">
        <title>The Paleozoic origin of enzymatic lignin decomposition reconstructed from 31 fungal genomes.</title>
        <authorList>
            <person name="Floudas D."/>
            <person name="Binder M."/>
            <person name="Riley R."/>
            <person name="Barry K."/>
            <person name="Blanchette R.A."/>
            <person name="Henrissat B."/>
            <person name="Martinez A.T."/>
            <person name="Otillar R."/>
            <person name="Spatafora J.W."/>
            <person name="Yadav J.S."/>
            <person name="Aerts A."/>
            <person name="Benoit I."/>
            <person name="Boyd A."/>
            <person name="Carlson A."/>
            <person name="Copeland A."/>
            <person name="Coutinho P.M."/>
            <person name="de Vries R.P."/>
            <person name="Ferreira P."/>
            <person name="Findley K."/>
            <person name="Foster B."/>
            <person name="Gaskell J."/>
            <person name="Glotzer D."/>
            <person name="Gorecki P."/>
            <person name="Heitman J."/>
            <person name="Hesse C."/>
            <person name="Hori C."/>
            <person name="Igarashi K."/>
            <person name="Jurgens J.A."/>
            <person name="Kallen N."/>
            <person name="Kersten P."/>
            <person name="Kohler A."/>
            <person name="Kuees U."/>
            <person name="Kumar T.K.A."/>
            <person name="Kuo A."/>
            <person name="LaButti K."/>
            <person name="Larrondo L.F."/>
            <person name="Lindquist E."/>
            <person name="Ling A."/>
            <person name="Lombard V."/>
            <person name="Lucas S."/>
            <person name="Lundell T."/>
            <person name="Martin R."/>
            <person name="McLaughlin D.J."/>
            <person name="Morgenstern I."/>
            <person name="Morin E."/>
            <person name="Murat C."/>
            <person name="Nagy L.G."/>
            <person name="Nolan M."/>
            <person name="Ohm R.A."/>
            <person name="Patyshakuliyeva A."/>
            <person name="Rokas A."/>
            <person name="Ruiz-Duenas F.J."/>
            <person name="Sabat G."/>
            <person name="Salamov A."/>
            <person name="Samejima M."/>
            <person name="Schmutz J."/>
            <person name="Slot J.C."/>
            <person name="St John F."/>
            <person name="Stenlid J."/>
            <person name="Sun H."/>
            <person name="Sun S."/>
            <person name="Syed K."/>
            <person name="Tsang A."/>
            <person name="Wiebenga A."/>
            <person name="Young D."/>
            <person name="Pisabarro A."/>
            <person name="Eastwood D.C."/>
            <person name="Martin F."/>
            <person name="Cullen D."/>
            <person name="Grigoriev I.V."/>
            <person name="Hibbett D.S."/>
        </authorList>
    </citation>
    <scope>NUCLEOTIDE SEQUENCE [LARGE SCALE GENOMIC DNA]</scope>
    <source>
        <strain evidence="4">RWD-64-598 SS2</strain>
    </source>
</reference>
<feature type="compositionally biased region" description="Polar residues" evidence="2">
    <location>
        <begin position="293"/>
        <end position="309"/>
    </location>
</feature>
<evidence type="ECO:0000313" key="4">
    <source>
        <dbReference type="Proteomes" id="UP000053558"/>
    </source>
</evidence>
<dbReference type="RefSeq" id="XP_007766592.1">
    <property type="nucleotide sequence ID" value="XM_007768402.1"/>
</dbReference>
<dbReference type="OMA" id="SHRTGPM"/>
<feature type="compositionally biased region" description="Polar residues" evidence="2">
    <location>
        <begin position="472"/>
        <end position="549"/>
    </location>
</feature>
<feature type="compositionally biased region" description="Pro residues" evidence="2">
    <location>
        <begin position="639"/>
        <end position="648"/>
    </location>
</feature>
<comment type="caution">
    <text evidence="3">The sequence shown here is derived from an EMBL/GenBank/DDBJ whole genome shotgun (WGS) entry which is preliminary data.</text>
</comment>
<protein>
    <submittedName>
        <fullName evidence="3">Uncharacterized protein</fullName>
    </submittedName>
</protein>
<accession>A0A5M3MU74</accession>
<dbReference type="OrthoDB" id="3268221at2759"/>
<feature type="region of interest" description="Disordered" evidence="2">
    <location>
        <begin position="777"/>
        <end position="799"/>
    </location>
</feature>
<sequence>MTAVMDTNSPPIPPKSPSSSQLMSPVEQLERLLSPGGRSTTGGSKSRIRNREHGEPLPTARDLARLLSLEERACQDLREQVLSLTEQLQGETRRADDAERRVVETVVRFKEAADARVAAQQEGATVREELELYKDALERAQKEIFRAQEVLNTLEGRARDAEEECARYRRRVRKMTEERMVEMAREEGRKQGIKEGMRLGLGKDILVHERSRRPPARTRDSGSSGTPTPTDSIAGDSIMSVPSPISPQQPMPASHPPPPAPEPVLNTLSSSSMEDLHRGRTATPSGGARTRSRSPLYSPRQSNGSNPQVNILDGFIPSIDADHHIRLPPPHELGRPPPSPESAAYTPLRPASPASSAGRTPPPNTGTPEHILYVPEPRSDDSRARQRRVGRRSSRESVGSSTKTSELELLNAPPEYAGQQQQQYQYTAPPPPSAAARAHAQRESGLSVIPEVQSSQGTPASGFGMNVAVDSPPNSQKAYQAYVTEQSDSSSGSLKVPQSSAGRMSASSYGSYNITVQPPSRPGSSISQKSANGHPNTLRRTPSQPSSMLSPADANRPTPLPNPYEAPELSPLPGNIPLNGLGSNDTMSAGEDSGPGLPLGFVPTGPPESGGQGGDETAHAVPVPPPATDGLGGGQAGPLPVPPQPAPYTPNGFSIYHNPDSPSRGEQPAVIPPPLRYAVSSEEDTSGSSGNSSPASPRSSSSSSSSSSGGGSPRRYKTGSVRSSRTRYTAAGVPLPSTPRTAYTAYTGAGVALPASTVGGATPRSVYTAAGVALPPSTVGVGAATPRTGVSGRRSAVGA</sequence>
<dbReference type="GeneID" id="19204967"/>
<feature type="compositionally biased region" description="Low complexity" evidence="2">
    <location>
        <begin position="412"/>
        <end position="427"/>
    </location>
</feature>
<evidence type="ECO:0000256" key="1">
    <source>
        <dbReference type="SAM" id="Coils"/>
    </source>
</evidence>
<dbReference type="EMBL" id="JH711576">
    <property type="protein sequence ID" value="EIW82557.1"/>
    <property type="molecule type" value="Genomic_DNA"/>
</dbReference>
<name>A0A5M3MU74_CONPW</name>
<proteinExistence type="predicted"/>
<feature type="compositionally biased region" description="Low complexity" evidence="2">
    <location>
        <begin position="34"/>
        <end position="45"/>
    </location>
</feature>